<evidence type="ECO:0000256" key="6">
    <source>
        <dbReference type="ARBA" id="ARBA00023015"/>
    </source>
</evidence>
<feature type="region of interest" description="Disordered" evidence="11">
    <location>
        <begin position="1"/>
        <end position="50"/>
    </location>
</feature>
<keyword evidence="9" id="KW-0539">Nucleus</keyword>
<dbReference type="GO" id="GO:0046983">
    <property type="term" value="F:protein dimerization activity"/>
    <property type="evidence" value="ECO:0007669"/>
    <property type="project" value="InterPro"/>
</dbReference>
<reference evidence="13 14" key="1">
    <citation type="journal article" date="2018" name="Mol. Plant">
        <title>The genome of Artemisia annua provides insight into the evolution of Asteraceae family and artemisinin biosynthesis.</title>
        <authorList>
            <person name="Shen Q."/>
            <person name="Zhang L."/>
            <person name="Liao Z."/>
            <person name="Wang S."/>
            <person name="Yan T."/>
            <person name="Shi P."/>
            <person name="Liu M."/>
            <person name="Fu X."/>
            <person name="Pan Q."/>
            <person name="Wang Y."/>
            <person name="Lv Z."/>
            <person name="Lu X."/>
            <person name="Zhang F."/>
            <person name="Jiang W."/>
            <person name="Ma Y."/>
            <person name="Chen M."/>
            <person name="Hao X."/>
            <person name="Li L."/>
            <person name="Tang Y."/>
            <person name="Lv G."/>
            <person name="Zhou Y."/>
            <person name="Sun X."/>
            <person name="Brodelius P.E."/>
            <person name="Rose J.K.C."/>
            <person name="Tang K."/>
        </authorList>
    </citation>
    <scope>NUCLEOTIDE SEQUENCE [LARGE SCALE GENOMIC DNA]</scope>
    <source>
        <strain evidence="14">cv. Huhao1</strain>
        <tissue evidence="13">Leaf</tissue>
    </source>
</reference>
<dbReference type="InterPro" id="IPR012337">
    <property type="entry name" value="RNaseH-like_sf"/>
</dbReference>
<evidence type="ECO:0000256" key="2">
    <source>
        <dbReference type="ARBA" id="ARBA00011738"/>
    </source>
</evidence>
<dbReference type="AlphaFoldDB" id="A0A2U1KTF5"/>
<name>A0A2U1KTF5_ARTAN</name>
<feature type="compositionally biased region" description="Polar residues" evidence="11">
    <location>
        <begin position="24"/>
        <end position="38"/>
    </location>
</feature>
<dbReference type="SMART" id="SM00614">
    <property type="entry name" value="ZnF_BED"/>
    <property type="match status" value="1"/>
</dbReference>
<evidence type="ECO:0000256" key="7">
    <source>
        <dbReference type="ARBA" id="ARBA00023125"/>
    </source>
</evidence>
<keyword evidence="3" id="KW-0479">Metal-binding</keyword>
<dbReference type="GO" id="GO:0005634">
    <property type="term" value="C:nucleus"/>
    <property type="evidence" value="ECO:0007669"/>
    <property type="project" value="UniProtKB-SubCell"/>
</dbReference>
<evidence type="ECO:0000313" key="13">
    <source>
        <dbReference type="EMBL" id="PWA40034.1"/>
    </source>
</evidence>
<evidence type="ECO:0000256" key="5">
    <source>
        <dbReference type="ARBA" id="ARBA00022833"/>
    </source>
</evidence>
<sequence>MESDDTIVEETPILNIDESDSGNDSEPSVVVTQAQKAQSSKRKRSGDKEEEYEIYARTNSERASIWQHFDPVRIKKNGLRRALCKFCNKTIAASGSNGTSGLHKHYPCPSNPKYESKNKVQQQTHLEFKKNLTVKIPFKFVEHEAFVEYTNACNGRFMLPSRHKLSRDVSKYYLDERSKLLAYLSKPTTTVHLTTDTWTSSCQKTNYMVVTAHFIDDEWNMHKRIINFRPIGSHKGEDISSDLLKCVVGWGIKNVMTMTVDNAPSNDKALDHLIKKLPNAKIYDDGKHFHIRCMAHILNLIVKEGLKEKNYHVECVANAVKYIRYSSQRINKFKKCMKEANLESNRFLCGECPTRWNSKHDMLKIACSLREVFFKYELEDDCYYRDLERMPEHSDFGVCEGVVEFLEKFKTKTELISSSSKPLAHLFYREILDIDKHLRYWATKPEFCHMVDDMVKKYNRYWGKFDELNDYMYFATLLDPTMKQQLVSHGFKKMLEYNMSSESPLSDDALNAMVREMLKEVVNRMGVLFQTYKTRFDTVVSKSSSKKTKDQQSCKSYVGENDFLDDFLNLEDSGSIEMDTELTRYLNEPRIRFTSDFDILEWWKINAPRFPIVSRMAKDILAIQITTVASESAFSTGGRVLDPYSTNLSYAVVEALICTQDWVRKSKKNIIDDIDDLLNDDDVAQDIEDGIAKQNAKEKGKGISQD</sequence>
<dbReference type="PANTHER" id="PTHR46481">
    <property type="entry name" value="ZINC FINGER BED DOMAIN-CONTAINING PROTEIN 4"/>
    <property type="match status" value="1"/>
</dbReference>
<evidence type="ECO:0000313" key="14">
    <source>
        <dbReference type="Proteomes" id="UP000245207"/>
    </source>
</evidence>
<dbReference type="Pfam" id="PF05699">
    <property type="entry name" value="Dimer_Tnp_hAT"/>
    <property type="match status" value="1"/>
</dbReference>
<proteinExistence type="predicted"/>
<dbReference type="Pfam" id="PF14372">
    <property type="entry name" value="hAT-like_RNase-H"/>
    <property type="match status" value="1"/>
</dbReference>
<dbReference type="PANTHER" id="PTHR46481:SF7">
    <property type="entry name" value="ZINC FINGER BED DOMAIN-CONTAINING PROTEIN RICESLEEPER 2-LIKE"/>
    <property type="match status" value="1"/>
</dbReference>
<accession>A0A2U1KTF5</accession>
<keyword evidence="5" id="KW-0862">Zinc</keyword>
<dbReference type="PROSITE" id="PS50808">
    <property type="entry name" value="ZF_BED"/>
    <property type="match status" value="1"/>
</dbReference>
<dbReference type="SUPFAM" id="SSF53098">
    <property type="entry name" value="Ribonuclease H-like"/>
    <property type="match status" value="1"/>
</dbReference>
<evidence type="ECO:0000256" key="1">
    <source>
        <dbReference type="ARBA" id="ARBA00004123"/>
    </source>
</evidence>
<gene>
    <name evidence="13" type="ORF">CTI12_AA566610</name>
</gene>
<evidence type="ECO:0000256" key="9">
    <source>
        <dbReference type="ARBA" id="ARBA00023242"/>
    </source>
</evidence>
<keyword evidence="4 10" id="KW-0863">Zinc-finger</keyword>
<keyword evidence="8" id="KW-0804">Transcription</keyword>
<dbReference type="InterPro" id="IPR052035">
    <property type="entry name" value="ZnF_BED_domain_contain"/>
</dbReference>
<evidence type="ECO:0000256" key="3">
    <source>
        <dbReference type="ARBA" id="ARBA00022723"/>
    </source>
</evidence>
<dbReference type="OrthoDB" id="1718237at2759"/>
<comment type="caution">
    <text evidence="13">The sequence shown here is derived from an EMBL/GenBank/DDBJ whole genome shotgun (WGS) entry which is preliminary data.</text>
</comment>
<organism evidence="13 14">
    <name type="scientific">Artemisia annua</name>
    <name type="common">Sweet wormwood</name>
    <dbReference type="NCBI Taxonomy" id="35608"/>
    <lineage>
        <taxon>Eukaryota</taxon>
        <taxon>Viridiplantae</taxon>
        <taxon>Streptophyta</taxon>
        <taxon>Embryophyta</taxon>
        <taxon>Tracheophyta</taxon>
        <taxon>Spermatophyta</taxon>
        <taxon>Magnoliopsida</taxon>
        <taxon>eudicotyledons</taxon>
        <taxon>Gunneridae</taxon>
        <taxon>Pentapetalae</taxon>
        <taxon>asterids</taxon>
        <taxon>campanulids</taxon>
        <taxon>Asterales</taxon>
        <taxon>Asteraceae</taxon>
        <taxon>Asteroideae</taxon>
        <taxon>Anthemideae</taxon>
        <taxon>Artemisiinae</taxon>
        <taxon>Artemisia</taxon>
    </lineage>
</organism>
<keyword evidence="7" id="KW-0238">DNA-binding</keyword>
<evidence type="ECO:0000256" key="8">
    <source>
        <dbReference type="ARBA" id="ARBA00023163"/>
    </source>
</evidence>
<dbReference type="EMBL" id="PKPP01014123">
    <property type="protein sequence ID" value="PWA40034.1"/>
    <property type="molecule type" value="Genomic_DNA"/>
</dbReference>
<comment type="subunit">
    <text evidence="2">Homodimer.</text>
</comment>
<comment type="subcellular location">
    <subcellularLocation>
        <location evidence="1">Nucleus</location>
    </subcellularLocation>
</comment>
<dbReference type="InterPro" id="IPR025525">
    <property type="entry name" value="hAT-like_transposase_RNase-H"/>
</dbReference>
<evidence type="ECO:0000256" key="4">
    <source>
        <dbReference type="ARBA" id="ARBA00022771"/>
    </source>
</evidence>
<dbReference type="GO" id="GO:0003677">
    <property type="term" value="F:DNA binding"/>
    <property type="evidence" value="ECO:0007669"/>
    <property type="project" value="UniProtKB-KW"/>
</dbReference>
<dbReference type="InterPro" id="IPR008906">
    <property type="entry name" value="HATC_C_dom"/>
</dbReference>
<evidence type="ECO:0000256" key="10">
    <source>
        <dbReference type="PROSITE-ProRule" id="PRU00027"/>
    </source>
</evidence>
<feature type="domain" description="BED-type" evidence="12">
    <location>
        <begin position="60"/>
        <end position="132"/>
    </location>
</feature>
<evidence type="ECO:0000256" key="11">
    <source>
        <dbReference type="SAM" id="MobiDB-lite"/>
    </source>
</evidence>
<keyword evidence="14" id="KW-1185">Reference proteome</keyword>
<evidence type="ECO:0000259" key="12">
    <source>
        <dbReference type="PROSITE" id="PS50808"/>
    </source>
</evidence>
<keyword evidence="6" id="KW-0805">Transcription regulation</keyword>
<dbReference type="Pfam" id="PF02892">
    <property type="entry name" value="zf-BED"/>
    <property type="match status" value="1"/>
</dbReference>
<dbReference type="InterPro" id="IPR003656">
    <property type="entry name" value="Znf_BED"/>
</dbReference>
<dbReference type="Proteomes" id="UP000245207">
    <property type="component" value="Unassembled WGS sequence"/>
</dbReference>
<protein>
    <submittedName>
        <fullName evidence="13">Zinc finger BED domain-containing protein RICESLEEPER 2</fullName>
    </submittedName>
</protein>
<dbReference type="GO" id="GO:0008270">
    <property type="term" value="F:zinc ion binding"/>
    <property type="evidence" value="ECO:0007669"/>
    <property type="project" value="UniProtKB-KW"/>
</dbReference>